<dbReference type="AlphaFoldDB" id="A0A093VZN6"/>
<feature type="region of interest" description="Disordered" evidence="1">
    <location>
        <begin position="1"/>
        <end position="22"/>
    </location>
</feature>
<reference evidence="2" key="1">
    <citation type="journal article" date="2014" name="PLoS Genet.">
        <title>Signature Gene Expression Reveals Novel Clues to the Molecular Mechanisms of Dimorphic Transition in Penicillium marneffei.</title>
        <authorList>
            <person name="Yang E."/>
            <person name="Wang G."/>
            <person name="Cai J."/>
            <person name="Woo P.C."/>
            <person name="Lau S.K."/>
            <person name="Yuen K.-Y."/>
            <person name="Chow W.-N."/>
            <person name="Lin X."/>
        </authorList>
    </citation>
    <scope>NUCLEOTIDE SEQUENCE [LARGE SCALE GENOMIC DNA]</scope>
    <source>
        <strain evidence="2">PM1</strain>
    </source>
</reference>
<proteinExistence type="predicted"/>
<feature type="non-terminal residue" evidence="2">
    <location>
        <position position="1"/>
    </location>
</feature>
<protein>
    <submittedName>
        <fullName evidence="2">Uncharacterized protein</fullName>
    </submittedName>
</protein>
<evidence type="ECO:0000313" key="2">
    <source>
        <dbReference type="EMBL" id="KFX52091.1"/>
    </source>
</evidence>
<sequence>LSPINSSQPPSTKSPIDDQQSTPSRFQLTLLSLSCVTWPYTNSVLFPLSNRTSNMSRINGQATGNASRSSSGQPLNAENLAQVPPVSKSQIGLRKYILNPPHEEWTNG</sequence>
<name>A0A093VZN6_TALMA</name>
<comment type="caution">
    <text evidence="2">The sequence shown here is derived from an EMBL/GenBank/DDBJ whole genome shotgun (WGS) entry which is preliminary data.</text>
</comment>
<feature type="compositionally biased region" description="Polar residues" evidence="1">
    <location>
        <begin position="54"/>
        <end position="76"/>
    </location>
</feature>
<organism evidence="2">
    <name type="scientific">Talaromyces marneffei PM1</name>
    <dbReference type="NCBI Taxonomy" id="1077442"/>
    <lineage>
        <taxon>Eukaryota</taxon>
        <taxon>Fungi</taxon>
        <taxon>Dikarya</taxon>
        <taxon>Ascomycota</taxon>
        <taxon>Pezizomycotina</taxon>
        <taxon>Eurotiomycetes</taxon>
        <taxon>Eurotiomycetidae</taxon>
        <taxon>Eurotiales</taxon>
        <taxon>Trichocomaceae</taxon>
        <taxon>Talaromyces</taxon>
        <taxon>Talaromyces sect. Talaromyces</taxon>
    </lineage>
</organism>
<gene>
    <name evidence="2" type="ORF">GQ26_0030540</name>
</gene>
<dbReference type="HOGENOM" id="CLU_2326491_0_0_1"/>
<evidence type="ECO:0000256" key="1">
    <source>
        <dbReference type="SAM" id="MobiDB-lite"/>
    </source>
</evidence>
<feature type="region of interest" description="Disordered" evidence="1">
    <location>
        <begin position="54"/>
        <end position="83"/>
    </location>
</feature>
<accession>A0A093VZN6</accession>
<dbReference type="EMBL" id="JPOX01000003">
    <property type="protein sequence ID" value="KFX52091.1"/>
    <property type="molecule type" value="Genomic_DNA"/>
</dbReference>